<feature type="region of interest" description="Disordered" evidence="2">
    <location>
        <begin position="654"/>
        <end position="678"/>
    </location>
</feature>
<dbReference type="PROSITE" id="PS00028">
    <property type="entry name" value="ZINC_FINGER_C2H2_1"/>
    <property type="match status" value="1"/>
</dbReference>
<dbReference type="InterPro" id="IPR041078">
    <property type="entry name" value="Plavaka"/>
</dbReference>
<evidence type="ECO:0000313" key="4">
    <source>
        <dbReference type="EMBL" id="TFK80646.1"/>
    </source>
</evidence>
<dbReference type="GO" id="GO:0008270">
    <property type="term" value="F:zinc ion binding"/>
    <property type="evidence" value="ECO:0007669"/>
    <property type="project" value="UniProtKB-KW"/>
</dbReference>
<sequence length="904" mass="103685">MGRYCRLCNYTFGTLRIYQAHRREVHEFPRPLLAVWRKRTHKKLDARKCDANGNFIPQWSAPPPLPDDIDWAPFPDRPAFEFAELVYEESHLSKGKISKLLQILAAKHVVDGRPEYDPIYKDHKALLEAIDAIEYGEANWKTFAVRFRGPVTPNSPAWKHETFIIHARDTLRVAELIAACPDFDGKFDYVPHEEYLSEDCRRVSNLMSGQWAWKQAISEDPATRGSMLFPIILGADKTTVSVATGNQEFHPLYMSVGNLHNNVRRAHRDSVVPVAFLAIPKTARQWESDEEFRIFKKQLYHTSIAKILEPLRPGMSTPHVLRCPDGHFRRAIFEIGPFIADYPEQVYLSGVVSGWCPKCFSIPDRVFVAGDARTRATTEQKKATYTFEEQWDVFGINPDVEPFTSYFPRADIHELLTPDLLHQLIKGTFKDHLVTWVLEYIKSTADSEREANKIIDDIDRRINATPPFPGLRRFPQGRNFKQWTGDDSKALMKVFLPAIVGYVPDQMVQCIAALLDFCYIARRSTHDTHSLAAMEHLLARFQHLRVIFEDAGVRIDNHEGFALPRQHALFHYVRNIQLFGSPNGLCSSITESKHISAVKVPWRASSRHNALGQIIRKITRSQKIAAARAEFGRRRMLFGDVLKYARMVMRHLNRDGASDSDSDSGSTSADSISEDEEDERFRYLAEAAETIEKLAHTLNQPHLVAHLRRFLQSQRDPEGPNPDLIPLDECPYVWSGERMDVYHCATATFYAPSELAGPGGMRREMIRATPRWFGLYPRFDTVLVSLDRDALGMDGMTVARVRGFFAYPDEDIVHECALVEWFILDEPERDEVTGMWVVRPDVHEDGTRVTDIISIESIVRACHLAPVYGTTPLPHDFRYADSLDAFRRYYVNWYIDYHAHETIC</sequence>
<dbReference type="Proteomes" id="UP000308197">
    <property type="component" value="Unassembled WGS sequence"/>
</dbReference>
<keyword evidence="1" id="KW-0863">Zinc-finger</keyword>
<dbReference type="InterPro" id="IPR013087">
    <property type="entry name" value="Znf_C2H2_type"/>
</dbReference>
<proteinExistence type="predicted"/>
<protein>
    <recommendedName>
        <fullName evidence="3">C2H2-type domain-containing protein</fullName>
    </recommendedName>
</protein>
<keyword evidence="1" id="KW-0479">Metal-binding</keyword>
<dbReference type="Pfam" id="PF18759">
    <property type="entry name" value="Plavaka"/>
    <property type="match status" value="1"/>
</dbReference>
<reference evidence="4 5" key="1">
    <citation type="journal article" date="2019" name="Nat. Ecol. Evol.">
        <title>Megaphylogeny resolves global patterns of mushroom evolution.</title>
        <authorList>
            <person name="Varga T."/>
            <person name="Krizsan K."/>
            <person name="Foldi C."/>
            <person name="Dima B."/>
            <person name="Sanchez-Garcia M."/>
            <person name="Sanchez-Ramirez S."/>
            <person name="Szollosi G.J."/>
            <person name="Szarkandi J.G."/>
            <person name="Papp V."/>
            <person name="Albert L."/>
            <person name="Andreopoulos W."/>
            <person name="Angelini C."/>
            <person name="Antonin V."/>
            <person name="Barry K.W."/>
            <person name="Bougher N.L."/>
            <person name="Buchanan P."/>
            <person name="Buyck B."/>
            <person name="Bense V."/>
            <person name="Catcheside P."/>
            <person name="Chovatia M."/>
            <person name="Cooper J."/>
            <person name="Damon W."/>
            <person name="Desjardin D."/>
            <person name="Finy P."/>
            <person name="Geml J."/>
            <person name="Haridas S."/>
            <person name="Hughes K."/>
            <person name="Justo A."/>
            <person name="Karasinski D."/>
            <person name="Kautmanova I."/>
            <person name="Kiss B."/>
            <person name="Kocsube S."/>
            <person name="Kotiranta H."/>
            <person name="LaButti K.M."/>
            <person name="Lechner B.E."/>
            <person name="Liimatainen K."/>
            <person name="Lipzen A."/>
            <person name="Lukacs Z."/>
            <person name="Mihaltcheva S."/>
            <person name="Morgado L.N."/>
            <person name="Niskanen T."/>
            <person name="Noordeloos M.E."/>
            <person name="Ohm R.A."/>
            <person name="Ortiz-Santana B."/>
            <person name="Ovrebo C."/>
            <person name="Racz N."/>
            <person name="Riley R."/>
            <person name="Savchenko A."/>
            <person name="Shiryaev A."/>
            <person name="Soop K."/>
            <person name="Spirin V."/>
            <person name="Szebenyi C."/>
            <person name="Tomsovsky M."/>
            <person name="Tulloss R.E."/>
            <person name="Uehling J."/>
            <person name="Grigoriev I.V."/>
            <person name="Vagvolgyi C."/>
            <person name="Papp T."/>
            <person name="Martin F.M."/>
            <person name="Miettinen O."/>
            <person name="Hibbett D.S."/>
            <person name="Nagy L.G."/>
        </authorList>
    </citation>
    <scope>NUCLEOTIDE SEQUENCE [LARGE SCALE GENOMIC DNA]</scope>
    <source>
        <strain evidence="4 5">HHB13444</strain>
    </source>
</reference>
<dbReference type="InParanoid" id="A0A5C3NT03"/>
<gene>
    <name evidence="4" type="ORF">K466DRAFT_503560</name>
</gene>
<keyword evidence="5" id="KW-1185">Reference proteome</keyword>
<organism evidence="4 5">
    <name type="scientific">Polyporus arcularius HHB13444</name>
    <dbReference type="NCBI Taxonomy" id="1314778"/>
    <lineage>
        <taxon>Eukaryota</taxon>
        <taxon>Fungi</taxon>
        <taxon>Dikarya</taxon>
        <taxon>Basidiomycota</taxon>
        <taxon>Agaricomycotina</taxon>
        <taxon>Agaricomycetes</taxon>
        <taxon>Polyporales</taxon>
        <taxon>Polyporaceae</taxon>
        <taxon>Polyporus</taxon>
    </lineage>
</organism>
<evidence type="ECO:0000256" key="2">
    <source>
        <dbReference type="SAM" id="MobiDB-lite"/>
    </source>
</evidence>
<name>A0A5C3NT03_9APHY</name>
<dbReference type="AlphaFoldDB" id="A0A5C3NT03"/>
<evidence type="ECO:0000259" key="3">
    <source>
        <dbReference type="PROSITE" id="PS50157"/>
    </source>
</evidence>
<feature type="domain" description="C2H2-type" evidence="3">
    <location>
        <begin position="3"/>
        <end position="31"/>
    </location>
</feature>
<accession>A0A5C3NT03</accession>
<evidence type="ECO:0000256" key="1">
    <source>
        <dbReference type="PROSITE-ProRule" id="PRU00042"/>
    </source>
</evidence>
<dbReference type="PROSITE" id="PS50157">
    <property type="entry name" value="ZINC_FINGER_C2H2_2"/>
    <property type="match status" value="1"/>
</dbReference>
<keyword evidence="1" id="KW-0862">Zinc</keyword>
<dbReference type="STRING" id="1314778.A0A5C3NT03"/>
<evidence type="ECO:0000313" key="5">
    <source>
        <dbReference type="Proteomes" id="UP000308197"/>
    </source>
</evidence>
<dbReference type="EMBL" id="ML211733">
    <property type="protein sequence ID" value="TFK80646.1"/>
    <property type="molecule type" value="Genomic_DNA"/>
</dbReference>